<comment type="similarity">
    <text evidence="2 5">Belongs to the ELP1/IKA1 family.</text>
</comment>
<evidence type="ECO:0000259" key="8">
    <source>
        <dbReference type="Pfam" id="PF23797"/>
    </source>
</evidence>
<dbReference type="EMBL" id="MPGH01000060">
    <property type="protein sequence ID" value="OLN92268.1"/>
    <property type="molecule type" value="Genomic_DNA"/>
</dbReference>
<proteinExistence type="inferred from homology"/>
<evidence type="ECO:0000259" key="7">
    <source>
        <dbReference type="Pfam" id="PF04762"/>
    </source>
</evidence>
<dbReference type="STRING" id="708187.A0A1Q8RYT8"/>
<keyword evidence="13" id="KW-1185">Reference proteome</keyword>
<dbReference type="InterPro" id="IPR056167">
    <property type="entry name" value="A-sol_ELP1"/>
</dbReference>
<evidence type="ECO:0000256" key="5">
    <source>
        <dbReference type="PIRNR" id="PIRNR017233"/>
    </source>
</evidence>
<evidence type="ECO:0000256" key="1">
    <source>
        <dbReference type="ARBA" id="ARBA00005043"/>
    </source>
</evidence>
<feature type="domain" description="ELP1 alpha-solenoid" evidence="10">
    <location>
        <begin position="685"/>
        <end position="889"/>
    </location>
</feature>
<feature type="domain" description="ELP1 TPR" evidence="9">
    <location>
        <begin position="897"/>
        <end position="1061"/>
    </location>
</feature>
<evidence type="ECO:0000259" key="9">
    <source>
        <dbReference type="Pfam" id="PF23878"/>
    </source>
</evidence>
<evidence type="ECO:0000256" key="2">
    <source>
        <dbReference type="ARBA" id="ARBA00006086"/>
    </source>
</evidence>
<dbReference type="Pfam" id="PF04762">
    <property type="entry name" value="Beta-prop_ELP1_1st"/>
    <property type="match status" value="1"/>
</dbReference>
<dbReference type="Pfam" id="PF23925">
    <property type="entry name" value="A-sol_ELP1"/>
    <property type="match status" value="1"/>
</dbReference>
<dbReference type="PANTHER" id="PTHR12747">
    <property type="entry name" value="ELONGATOR COMPLEX PROTEIN 1"/>
    <property type="match status" value="1"/>
</dbReference>
<keyword evidence="5" id="KW-0539">Nucleus</keyword>
<dbReference type="GO" id="GO:0002926">
    <property type="term" value="P:tRNA wobble base 5-methoxycarbonylmethyl-2-thiouridinylation"/>
    <property type="evidence" value="ECO:0007669"/>
    <property type="project" value="TreeGrafter"/>
</dbReference>
<dbReference type="GO" id="GO:0005829">
    <property type="term" value="C:cytosol"/>
    <property type="evidence" value="ECO:0007669"/>
    <property type="project" value="TreeGrafter"/>
</dbReference>
<keyword evidence="4" id="KW-0819">tRNA processing</keyword>
<dbReference type="Pfam" id="PF23878">
    <property type="entry name" value="TPR_ELP1"/>
    <property type="match status" value="1"/>
</dbReference>
<evidence type="ECO:0000256" key="6">
    <source>
        <dbReference type="SAM" id="MobiDB-lite"/>
    </source>
</evidence>
<comment type="function">
    <text evidence="5">Component of the elongator complex which is required for multiple tRNA modifications, including mcm5U (5-methoxycarbonylmethyl uridine), mcm5s2U (5-methoxycarbonylmethyl-2-thiouridine), and ncm5U (5-carbamoylmethyl uridine). The elongator complex catalyzes formation of carboxymethyluridine in the wobble base at position 34 in tRNAs.</text>
</comment>
<dbReference type="InterPro" id="IPR056166">
    <property type="entry name" value="TPR_ELP1"/>
</dbReference>
<evidence type="ECO:0000259" key="10">
    <source>
        <dbReference type="Pfam" id="PF23925"/>
    </source>
</evidence>
<dbReference type="GO" id="GO:0005634">
    <property type="term" value="C:nucleus"/>
    <property type="evidence" value="ECO:0007669"/>
    <property type="project" value="UniProtKB-SubCell"/>
</dbReference>
<evidence type="ECO:0000256" key="3">
    <source>
        <dbReference type="ARBA" id="ARBA00022490"/>
    </source>
</evidence>
<name>A0A1Q8RYT8_9PEZI</name>
<evidence type="ECO:0000313" key="12">
    <source>
        <dbReference type="EMBL" id="OLN92268.1"/>
    </source>
</evidence>
<comment type="caution">
    <text evidence="12">The sequence shown here is derived from an EMBL/GenBank/DDBJ whole genome shotgun (WGS) entry which is preliminary data.</text>
</comment>
<feature type="compositionally biased region" description="Basic and acidic residues" evidence="6">
    <location>
        <begin position="196"/>
        <end position="208"/>
    </location>
</feature>
<dbReference type="GO" id="GO:0000049">
    <property type="term" value="F:tRNA binding"/>
    <property type="evidence" value="ECO:0007669"/>
    <property type="project" value="TreeGrafter"/>
</dbReference>
<dbReference type="OrthoDB" id="40048at2759"/>
<evidence type="ECO:0000259" key="11">
    <source>
        <dbReference type="Pfam" id="PF23936"/>
    </source>
</evidence>
<evidence type="ECO:0000313" key="13">
    <source>
        <dbReference type="Proteomes" id="UP000186583"/>
    </source>
</evidence>
<feature type="domain" description="ELP1 three-helical bundle" evidence="11">
    <location>
        <begin position="1070"/>
        <end position="1252"/>
    </location>
</feature>
<comment type="subcellular location">
    <subcellularLocation>
        <location evidence="5">Cytoplasm</location>
    </subcellularLocation>
    <subcellularLocation>
        <location evidence="5">Nucleus</location>
    </subcellularLocation>
</comment>
<protein>
    <recommendedName>
        <fullName evidence="5">Elongator complex protein 1</fullName>
    </recommendedName>
</protein>
<dbReference type="Pfam" id="PF23797">
    <property type="entry name" value="Beta-prop_ELP1_2nd"/>
    <property type="match status" value="1"/>
</dbReference>
<feature type="domain" description="ELP1 N-terminal second beta-propeller" evidence="8">
    <location>
        <begin position="402"/>
        <end position="661"/>
    </location>
</feature>
<accession>A0A1Q8RYT8</accession>
<gene>
    <name evidence="12" type="ORF">CCHL11_01555</name>
</gene>
<dbReference type="Proteomes" id="UP000186583">
    <property type="component" value="Unassembled WGS sequence"/>
</dbReference>
<feature type="region of interest" description="Disordered" evidence="6">
    <location>
        <begin position="1162"/>
        <end position="1186"/>
    </location>
</feature>
<sequence>MRNLRNIRFSAWRQQQADVTSACCWDPAKDEILCTSGPTEAKATIELVRLSDHHQQQQIKSQSVASWDAPSPSPDLPADRVVSLHHFSDTLTTCVVLEGGDIVTVQEDDGLGGSPDGAVQIEIVGSIDAGIAAARWSPDEEILVVVTKEGNAVFMGRSFDPIADVAMTADDLKLSKHVSVGWGKKETQFQGKGAKALRDPTIPDKVDEGLPSPNEDGSAAVSWRGDGAFVAVNSVAGGVRRVIRVYSREGVLDSVSEPVDQLEGSLSWRPSGNLIAGIQRVEDRTDVVFFERNGLRHGQFTLRCAEGPLSAHEKIRLEWNSDSTVLAVVLKDRIQFWTTGNYHWYLKQEMPLISEFSGLSWHPERPLRLVAATTDVVNVAEHIFTVARGSLTPPNDHGAVAVIDGQTVKLTPFRTANVPPPMALFEPEFASCVVDVVFDPRNSLMAVLHHKGLEVFEWQTKGDRSIKPKELAKIAFKQHASARVPLQVAFSGPSECQVLVSDGTLKLEAYAVESSSLAASGVVQLKPNETMSSIFSYEGDSGVQAVGQDRSGKLYKLAGKQTPVLLGTQLSAQLPWCEMRDINGRTVGVGMTRNGHLYANSRQLAKNCSSFAVTPAHIIFTTNNHFLKFIHLVDPEEMEVPGDDPEIDERCRSIERGARLVTATPTNMNLVLQMPRGNLETIYPRAMVVAGIRQLVDEKNYGRAFAFCRTQRVDMNILYDHQPVQFLSNVGLFLEQLKDISYIDLFLSSLRDEDVTQTMYKDTKRSARSPLEPSTEGSSEASTKSKVNTICDAILKSLQSKKSTNLQNIITAHVCKVPPALDDGLTLVAELMQEDEKMAERAVEHICFLVDVNRLYDNALGLYNLDLALLVAQQSQRDPREYLPFIRNLHNLPDLRRKFEIDDHLDRRSKALSHLKALDAFGELQKYTTKYALYQEALGLYRYDQPRHQALTGLYASHLESNSKYRDAGLAYETLQNFNKATSCYRAAGVTCWRECLFAAQQQDPAPSDEALAEIASSLADALWEGKEYAAAATIHMDYLSSLEIAVKCLCKGYHFAEALRLIARERRPDLLPTSFDSGLVEALSSSTEFLADCKAQLLAQVPRIAELRRKAAEDPLAFYEGERPGGAAGDIPDDVSVAASSRVSTSASLFTRYTGKDGSVGTLGTGVSRATSKNRKREEKKRARGRKGTVYEEEYLVNSVRRLVERVEGGAKDEVGRLVFALVRRGMTERARAVEALMAEVVEGCKTAVREVFAVKEGEGEGERQQAFGPDGEAYLPSGADAVLQEHLDARAKKLEPPVLGAFQKLTLLGS</sequence>
<evidence type="ECO:0000256" key="4">
    <source>
        <dbReference type="ARBA" id="ARBA00022694"/>
    </source>
</evidence>
<dbReference type="GO" id="GO:0033588">
    <property type="term" value="C:elongator holoenzyme complex"/>
    <property type="evidence" value="ECO:0007669"/>
    <property type="project" value="InterPro"/>
</dbReference>
<dbReference type="PIRSF" id="PIRSF017233">
    <property type="entry name" value="IKAP"/>
    <property type="match status" value="1"/>
</dbReference>
<dbReference type="PANTHER" id="PTHR12747:SF0">
    <property type="entry name" value="ELONGATOR COMPLEX PROTEIN 1"/>
    <property type="match status" value="1"/>
</dbReference>
<reference evidence="12 13" key="1">
    <citation type="submission" date="2016-11" db="EMBL/GenBank/DDBJ databases">
        <title>Draft Genome Assembly of Colletotrichum chlorophyti a pathogen of herbaceous plants.</title>
        <authorList>
            <person name="Gan P."/>
            <person name="Narusaka M."/>
            <person name="Tsushima A."/>
            <person name="Narusaka Y."/>
            <person name="Takano Y."/>
            <person name="Shirasu K."/>
        </authorList>
    </citation>
    <scope>NUCLEOTIDE SEQUENCE [LARGE SCALE GENOMIC DNA]</scope>
    <source>
        <strain evidence="12 13">NTL11</strain>
    </source>
</reference>
<dbReference type="InterPro" id="IPR056169">
    <property type="entry name" value="HB_ELP1"/>
</dbReference>
<feature type="region of interest" description="Disordered" evidence="6">
    <location>
        <begin position="761"/>
        <end position="783"/>
    </location>
</feature>
<keyword evidence="3 5" id="KW-0963">Cytoplasm</keyword>
<dbReference type="InterPro" id="IPR006849">
    <property type="entry name" value="Elp1"/>
</dbReference>
<feature type="domain" description="ELP1 first N-terminal beta-propeller" evidence="7">
    <location>
        <begin position="1"/>
        <end position="364"/>
    </location>
</feature>
<dbReference type="InterPro" id="IPR056165">
    <property type="entry name" value="Beta-prop_ELP1_2nd"/>
</dbReference>
<dbReference type="Pfam" id="PF23936">
    <property type="entry name" value="HB_ELP1"/>
    <property type="match status" value="1"/>
</dbReference>
<organism evidence="12 13">
    <name type="scientific">Colletotrichum chlorophyti</name>
    <dbReference type="NCBI Taxonomy" id="708187"/>
    <lineage>
        <taxon>Eukaryota</taxon>
        <taxon>Fungi</taxon>
        <taxon>Dikarya</taxon>
        <taxon>Ascomycota</taxon>
        <taxon>Pezizomycotina</taxon>
        <taxon>Sordariomycetes</taxon>
        <taxon>Hypocreomycetidae</taxon>
        <taxon>Glomerellales</taxon>
        <taxon>Glomerellaceae</taxon>
        <taxon>Colletotrichum</taxon>
    </lineage>
</organism>
<dbReference type="UniPathway" id="UPA00988"/>
<dbReference type="SUPFAM" id="SSF69322">
    <property type="entry name" value="Tricorn protease domain 2"/>
    <property type="match status" value="1"/>
</dbReference>
<comment type="pathway">
    <text evidence="1">tRNA modification; 5-methoxycarbonylmethyl-2-thiouridine-tRNA biosynthesis.</text>
</comment>
<dbReference type="InterPro" id="IPR056164">
    <property type="entry name" value="Beta-prop_ELP1_1st"/>
</dbReference>
<feature type="region of interest" description="Disordered" evidence="6">
    <location>
        <begin position="192"/>
        <end position="218"/>
    </location>
</feature>